<comment type="caution">
    <text evidence="7">The sequence shown here is derived from an EMBL/GenBank/DDBJ whole genome shotgun (WGS) entry which is preliminary data.</text>
</comment>
<dbReference type="GO" id="GO:0005634">
    <property type="term" value="C:nucleus"/>
    <property type="evidence" value="ECO:0007669"/>
    <property type="project" value="UniProtKB-SubCell"/>
</dbReference>
<dbReference type="SMART" id="SM00353">
    <property type="entry name" value="HLH"/>
    <property type="match status" value="1"/>
</dbReference>
<sequence length="225" mass="26047">MKDRITAKINKSKIEKKRRARINVSLLRLKDLVLTATRQDKAKYNKLEKADILELAVKYLENMEGNVLFNSLDNTISQQCNNNMKKCNGLKSKSPKFEERFYKERFSCYQASQLINPLEKPNAILNEKMNEMSTIHNIKDHQTRKMKLSPIPLQYHLSSDANCVNQFFHSQFLQNIHPDSVTPPIDSPSTSPQNLNSLPKNKIKVHLPKTDPKTKKLLLLTKNFL</sequence>
<feature type="domain" description="BHLH" evidence="6">
    <location>
        <begin position="6"/>
        <end position="63"/>
    </location>
</feature>
<comment type="subcellular location">
    <subcellularLocation>
        <location evidence="1">Nucleus</location>
    </subcellularLocation>
</comment>
<feature type="compositionally biased region" description="Polar residues" evidence="5">
    <location>
        <begin position="187"/>
        <end position="198"/>
    </location>
</feature>
<evidence type="ECO:0000259" key="6">
    <source>
        <dbReference type="PROSITE" id="PS50888"/>
    </source>
</evidence>
<feature type="region of interest" description="Disordered" evidence="5">
    <location>
        <begin position="179"/>
        <end position="198"/>
    </location>
</feature>
<keyword evidence="3" id="KW-0804">Transcription</keyword>
<evidence type="ECO:0000256" key="4">
    <source>
        <dbReference type="ARBA" id="ARBA00023242"/>
    </source>
</evidence>
<accession>A0A177BAD5</accession>
<protein>
    <recommendedName>
        <fullName evidence="6">BHLH domain-containing protein</fullName>
    </recommendedName>
</protein>
<dbReference type="CDD" id="cd11410">
    <property type="entry name" value="bHLH_O_HES"/>
    <property type="match status" value="1"/>
</dbReference>
<dbReference type="SUPFAM" id="SSF47459">
    <property type="entry name" value="HLH, helix-loop-helix DNA-binding domain"/>
    <property type="match status" value="1"/>
</dbReference>
<dbReference type="InterPro" id="IPR050370">
    <property type="entry name" value="HES_HEY"/>
</dbReference>
<keyword evidence="4" id="KW-0539">Nucleus</keyword>
<dbReference type="GO" id="GO:0046983">
    <property type="term" value="F:protein dimerization activity"/>
    <property type="evidence" value="ECO:0007669"/>
    <property type="project" value="InterPro"/>
</dbReference>
<keyword evidence="2" id="KW-0805">Transcription regulation</keyword>
<evidence type="ECO:0000256" key="3">
    <source>
        <dbReference type="ARBA" id="ARBA00023163"/>
    </source>
</evidence>
<dbReference type="PANTHER" id="PTHR10985">
    <property type="entry name" value="BASIC HELIX-LOOP-HELIX TRANSCRIPTION FACTOR, HES-RELATED"/>
    <property type="match status" value="1"/>
</dbReference>
<dbReference type="Pfam" id="PF00010">
    <property type="entry name" value="HLH"/>
    <property type="match status" value="1"/>
</dbReference>
<dbReference type="InterPro" id="IPR011598">
    <property type="entry name" value="bHLH_dom"/>
</dbReference>
<dbReference type="PROSITE" id="PS50888">
    <property type="entry name" value="BHLH"/>
    <property type="match status" value="1"/>
</dbReference>
<dbReference type="InterPro" id="IPR036638">
    <property type="entry name" value="HLH_DNA-bd_sf"/>
</dbReference>
<gene>
    <name evidence="7" type="ORF">A3Q56_00952</name>
</gene>
<evidence type="ECO:0000313" key="8">
    <source>
        <dbReference type="Proteomes" id="UP000078046"/>
    </source>
</evidence>
<keyword evidence="8" id="KW-1185">Reference proteome</keyword>
<proteinExistence type="predicted"/>
<name>A0A177BAD5_9BILA</name>
<evidence type="ECO:0000313" key="7">
    <source>
        <dbReference type="EMBL" id="OAF71279.1"/>
    </source>
</evidence>
<dbReference type="OrthoDB" id="6085656at2759"/>
<evidence type="ECO:0000256" key="2">
    <source>
        <dbReference type="ARBA" id="ARBA00023015"/>
    </source>
</evidence>
<evidence type="ECO:0000256" key="1">
    <source>
        <dbReference type="ARBA" id="ARBA00004123"/>
    </source>
</evidence>
<evidence type="ECO:0000256" key="5">
    <source>
        <dbReference type="SAM" id="MobiDB-lite"/>
    </source>
</evidence>
<dbReference type="Proteomes" id="UP000078046">
    <property type="component" value="Unassembled WGS sequence"/>
</dbReference>
<dbReference type="Gene3D" id="4.10.280.10">
    <property type="entry name" value="Helix-loop-helix DNA-binding domain"/>
    <property type="match status" value="1"/>
</dbReference>
<dbReference type="AlphaFoldDB" id="A0A177BAD5"/>
<organism evidence="7 8">
    <name type="scientific">Intoshia linei</name>
    <dbReference type="NCBI Taxonomy" id="1819745"/>
    <lineage>
        <taxon>Eukaryota</taxon>
        <taxon>Metazoa</taxon>
        <taxon>Spiralia</taxon>
        <taxon>Lophotrochozoa</taxon>
        <taxon>Mesozoa</taxon>
        <taxon>Orthonectida</taxon>
        <taxon>Rhopaluridae</taxon>
        <taxon>Intoshia</taxon>
    </lineage>
</organism>
<dbReference type="EMBL" id="LWCA01000065">
    <property type="protein sequence ID" value="OAF71279.1"/>
    <property type="molecule type" value="Genomic_DNA"/>
</dbReference>
<reference evidence="7 8" key="1">
    <citation type="submission" date="2016-04" db="EMBL/GenBank/DDBJ databases">
        <title>The genome of Intoshia linei affirms orthonectids as highly simplified spiralians.</title>
        <authorList>
            <person name="Mikhailov K.V."/>
            <person name="Slusarev G.S."/>
            <person name="Nikitin M.A."/>
            <person name="Logacheva M.D."/>
            <person name="Penin A."/>
            <person name="Aleoshin V."/>
            <person name="Panchin Y.V."/>
        </authorList>
    </citation>
    <scope>NUCLEOTIDE SEQUENCE [LARGE SCALE GENOMIC DNA]</scope>
    <source>
        <strain evidence="7">Intl2013</strain>
        <tissue evidence="7">Whole animal</tissue>
    </source>
</reference>